<accession>A0ABR1Q5Z5</accession>
<evidence type="ECO:0000313" key="2">
    <source>
        <dbReference type="EMBL" id="KAK7947928.1"/>
    </source>
</evidence>
<keyword evidence="3" id="KW-1185">Reference proteome</keyword>
<evidence type="ECO:0000313" key="3">
    <source>
        <dbReference type="Proteomes" id="UP001391051"/>
    </source>
</evidence>
<comment type="caution">
    <text evidence="2">The sequence shown here is derived from an EMBL/GenBank/DDBJ whole genome shotgun (WGS) entry which is preliminary data.</text>
</comment>
<name>A0ABR1Q5Z5_9PEZI</name>
<dbReference type="RefSeq" id="XP_066697434.1">
    <property type="nucleotide sequence ID" value="XM_066845036.1"/>
</dbReference>
<feature type="compositionally biased region" description="Basic residues" evidence="1">
    <location>
        <begin position="44"/>
        <end position="53"/>
    </location>
</feature>
<feature type="region of interest" description="Disordered" evidence="1">
    <location>
        <begin position="36"/>
        <end position="68"/>
    </location>
</feature>
<gene>
    <name evidence="2" type="ORF">PG986_008814</name>
</gene>
<sequence>MHAVVFKEETTNLRRDTRLNTELSQGDWNQLLEMYPAEAPSQQPHHRKKKSAWRKLQECIHGPRAGRA</sequence>
<proteinExistence type="predicted"/>
<evidence type="ECO:0000256" key="1">
    <source>
        <dbReference type="SAM" id="MobiDB-lite"/>
    </source>
</evidence>
<organism evidence="2 3">
    <name type="scientific">Apiospora aurea</name>
    <dbReference type="NCBI Taxonomy" id="335848"/>
    <lineage>
        <taxon>Eukaryota</taxon>
        <taxon>Fungi</taxon>
        <taxon>Dikarya</taxon>
        <taxon>Ascomycota</taxon>
        <taxon>Pezizomycotina</taxon>
        <taxon>Sordariomycetes</taxon>
        <taxon>Xylariomycetidae</taxon>
        <taxon>Amphisphaeriales</taxon>
        <taxon>Apiosporaceae</taxon>
        <taxon>Apiospora</taxon>
    </lineage>
</organism>
<dbReference type="Proteomes" id="UP001391051">
    <property type="component" value="Unassembled WGS sequence"/>
</dbReference>
<dbReference type="GeneID" id="92078098"/>
<protein>
    <submittedName>
        <fullName evidence="2">Uncharacterized protein</fullName>
    </submittedName>
</protein>
<dbReference type="EMBL" id="JAQQWE010000006">
    <property type="protein sequence ID" value="KAK7947928.1"/>
    <property type="molecule type" value="Genomic_DNA"/>
</dbReference>
<reference evidence="2 3" key="1">
    <citation type="submission" date="2023-01" db="EMBL/GenBank/DDBJ databases">
        <title>Analysis of 21 Apiospora genomes using comparative genomics revels a genus with tremendous synthesis potential of carbohydrate active enzymes and secondary metabolites.</title>
        <authorList>
            <person name="Sorensen T."/>
        </authorList>
    </citation>
    <scope>NUCLEOTIDE SEQUENCE [LARGE SCALE GENOMIC DNA]</scope>
    <source>
        <strain evidence="2 3">CBS 24483</strain>
    </source>
</reference>